<accession>A0A8H4PH93</accession>
<dbReference type="Proteomes" id="UP000554235">
    <property type="component" value="Unassembled WGS sequence"/>
</dbReference>
<name>A0A8H4PH93_9HYPO</name>
<organism evidence="3 4">
    <name type="scientific">Fusarium albosuccineum</name>
    <dbReference type="NCBI Taxonomy" id="1237068"/>
    <lineage>
        <taxon>Eukaryota</taxon>
        <taxon>Fungi</taxon>
        <taxon>Dikarya</taxon>
        <taxon>Ascomycota</taxon>
        <taxon>Pezizomycotina</taxon>
        <taxon>Sordariomycetes</taxon>
        <taxon>Hypocreomycetidae</taxon>
        <taxon>Hypocreales</taxon>
        <taxon>Nectriaceae</taxon>
        <taxon>Fusarium</taxon>
        <taxon>Fusarium decemcellulare species complex</taxon>
    </lineage>
</organism>
<evidence type="ECO:0000313" key="4">
    <source>
        <dbReference type="Proteomes" id="UP000554235"/>
    </source>
</evidence>
<gene>
    <name evidence="3" type="ORF">FALBO_1947</name>
</gene>
<feature type="compositionally biased region" description="Polar residues" evidence="2">
    <location>
        <begin position="1"/>
        <end position="18"/>
    </location>
</feature>
<dbReference type="AlphaFoldDB" id="A0A8H4PH93"/>
<keyword evidence="1" id="KW-0175">Coiled coil</keyword>
<reference evidence="3 4" key="1">
    <citation type="submission" date="2020-01" db="EMBL/GenBank/DDBJ databases">
        <title>Identification and distribution of gene clusters putatively required for synthesis of sphingolipid metabolism inhibitors in phylogenetically diverse species of the filamentous fungus Fusarium.</title>
        <authorList>
            <person name="Kim H.-S."/>
            <person name="Busman M."/>
            <person name="Brown D.W."/>
            <person name="Divon H."/>
            <person name="Uhlig S."/>
            <person name="Proctor R.H."/>
        </authorList>
    </citation>
    <scope>NUCLEOTIDE SEQUENCE [LARGE SCALE GENOMIC DNA]</scope>
    <source>
        <strain evidence="3 4">NRRL 20459</strain>
    </source>
</reference>
<evidence type="ECO:0000256" key="1">
    <source>
        <dbReference type="SAM" id="Coils"/>
    </source>
</evidence>
<keyword evidence="4" id="KW-1185">Reference proteome</keyword>
<feature type="coiled-coil region" evidence="1">
    <location>
        <begin position="171"/>
        <end position="223"/>
    </location>
</feature>
<protein>
    <submittedName>
        <fullName evidence="3">Uncharacterized protein</fullName>
    </submittedName>
</protein>
<dbReference type="EMBL" id="JAADYS010000245">
    <property type="protein sequence ID" value="KAF4471153.1"/>
    <property type="molecule type" value="Genomic_DNA"/>
</dbReference>
<evidence type="ECO:0000313" key="3">
    <source>
        <dbReference type="EMBL" id="KAF4471153.1"/>
    </source>
</evidence>
<evidence type="ECO:0000256" key="2">
    <source>
        <dbReference type="SAM" id="MobiDB-lite"/>
    </source>
</evidence>
<dbReference type="OrthoDB" id="5102578at2759"/>
<proteinExistence type="predicted"/>
<feature type="region of interest" description="Disordered" evidence="2">
    <location>
        <begin position="1"/>
        <end position="27"/>
    </location>
</feature>
<comment type="caution">
    <text evidence="3">The sequence shown here is derived from an EMBL/GenBank/DDBJ whole genome shotgun (WGS) entry which is preliminary data.</text>
</comment>
<sequence>MASNVAVQNASQLDSNVSTDDEASQENNVLTVSQLLEGIEDSEEARKLQPMRHESACNIVAAFDEVKTIMGPRCVQELYNYLKSGKGGLCSRDDRLYYPDFFILQAMYPDESVTHQLRKDLSRHWHIEPQSKEPFYPKLDNPELEYDLFLGYKLDYHEFDNQLDDITKGINKRLADLQRDATKKIKESERRLPAVRESVETVRDHLSNALDAMNALVDLLEEDTRPPPAPRRTKQPRLRGRFTARRSAFNN</sequence>